<dbReference type="InterPro" id="IPR036397">
    <property type="entry name" value="RNaseH_sf"/>
</dbReference>
<feature type="region of interest" description="Disordered" evidence="3">
    <location>
        <begin position="802"/>
        <end position="843"/>
    </location>
</feature>
<name>A0A6L2NC58_TANCI</name>
<evidence type="ECO:0000259" key="7">
    <source>
        <dbReference type="Pfam" id="PF25597"/>
    </source>
</evidence>
<accession>A0A6L2NC58</accession>
<feature type="compositionally biased region" description="Acidic residues" evidence="3">
    <location>
        <begin position="806"/>
        <end position="819"/>
    </location>
</feature>
<dbReference type="AlphaFoldDB" id="A0A6L2NC58"/>
<dbReference type="GO" id="GO:0046872">
    <property type="term" value="F:metal ion binding"/>
    <property type="evidence" value="ECO:0007669"/>
    <property type="project" value="InterPro"/>
</dbReference>
<dbReference type="InterPro" id="IPR043502">
    <property type="entry name" value="DNA/RNA_pol_sf"/>
</dbReference>
<evidence type="ECO:0000256" key="1">
    <source>
        <dbReference type="ARBA" id="ARBA00022729"/>
    </source>
</evidence>
<dbReference type="InterPro" id="IPR012337">
    <property type="entry name" value="RNaseH-like_sf"/>
</dbReference>
<dbReference type="InterPro" id="IPR057670">
    <property type="entry name" value="SH3_retrovirus"/>
</dbReference>
<organism evidence="8">
    <name type="scientific">Tanacetum cinerariifolium</name>
    <name type="common">Dalmatian daisy</name>
    <name type="synonym">Chrysanthemum cinerariifolium</name>
    <dbReference type="NCBI Taxonomy" id="118510"/>
    <lineage>
        <taxon>Eukaryota</taxon>
        <taxon>Viridiplantae</taxon>
        <taxon>Streptophyta</taxon>
        <taxon>Embryophyta</taxon>
        <taxon>Tracheophyta</taxon>
        <taxon>Spermatophyta</taxon>
        <taxon>Magnoliopsida</taxon>
        <taxon>eudicotyledons</taxon>
        <taxon>Gunneridae</taxon>
        <taxon>Pentapetalae</taxon>
        <taxon>asterids</taxon>
        <taxon>campanulids</taxon>
        <taxon>Asterales</taxon>
        <taxon>Asteraceae</taxon>
        <taxon>Asteroideae</taxon>
        <taxon>Anthemideae</taxon>
        <taxon>Anthemidinae</taxon>
        <taxon>Tanacetum</taxon>
    </lineage>
</organism>
<dbReference type="InterPro" id="IPR054722">
    <property type="entry name" value="PolX-like_BBD"/>
</dbReference>
<reference evidence="8" key="1">
    <citation type="journal article" date="2019" name="Sci. Rep.">
        <title>Draft genome of Tanacetum cinerariifolium, the natural source of mosquito coil.</title>
        <authorList>
            <person name="Yamashiro T."/>
            <person name="Shiraishi A."/>
            <person name="Satake H."/>
            <person name="Nakayama K."/>
        </authorList>
    </citation>
    <scope>NUCLEOTIDE SEQUENCE</scope>
</reference>
<gene>
    <name evidence="8" type="ORF">Tci_055769</name>
</gene>
<feature type="compositionally biased region" description="Basic and acidic residues" evidence="3">
    <location>
        <begin position="834"/>
        <end position="843"/>
    </location>
</feature>
<evidence type="ECO:0000313" key="8">
    <source>
        <dbReference type="EMBL" id="GEU83791.1"/>
    </source>
</evidence>
<dbReference type="Gene3D" id="3.30.420.10">
    <property type="entry name" value="Ribonuclease H-like superfamily/Ribonuclease H"/>
    <property type="match status" value="1"/>
</dbReference>
<protein>
    <submittedName>
        <fullName evidence="8">Retrotransposon protein, putative, Ty1-copia subclass</fullName>
    </submittedName>
</protein>
<feature type="compositionally biased region" description="Basic residues" evidence="3">
    <location>
        <begin position="457"/>
        <end position="467"/>
    </location>
</feature>
<dbReference type="PANTHER" id="PTHR22953">
    <property type="entry name" value="ACID PHOSPHATASE RELATED"/>
    <property type="match status" value="1"/>
</dbReference>
<proteinExistence type="predicted"/>
<keyword evidence="2" id="KW-0645">Protease</keyword>
<dbReference type="InterPro" id="IPR039331">
    <property type="entry name" value="PAPs-like"/>
</dbReference>
<dbReference type="EMBL" id="BKCJ010008753">
    <property type="protein sequence ID" value="GEU83791.1"/>
    <property type="molecule type" value="Genomic_DNA"/>
</dbReference>
<evidence type="ECO:0000256" key="2">
    <source>
        <dbReference type="ARBA" id="ARBA00022750"/>
    </source>
</evidence>
<dbReference type="InterPro" id="IPR015914">
    <property type="entry name" value="PAPs_N"/>
</dbReference>
<feature type="domain" description="Reverse transcriptase Ty1/copia-type" evidence="4">
    <location>
        <begin position="880"/>
        <end position="1074"/>
    </location>
</feature>
<dbReference type="Gene3D" id="2.60.40.380">
    <property type="entry name" value="Purple acid phosphatase-like, N-terminal"/>
    <property type="match status" value="1"/>
</dbReference>
<dbReference type="CDD" id="cd09272">
    <property type="entry name" value="RNase_HI_RT_Ty1"/>
    <property type="match status" value="1"/>
</dbReference>
<keyword evidence="2" id="KW-0378">Hydrolase</keyword>
<feature type="domain" description="Retrovirus-related Pol polyprotein from transposon TNT 1-94-like beta-barrel" evidence="6">
    <location>
        <begin position="503"/>
        <end position="582"/>
    </location>
</feature>
<dbReference type="Pfam" id="PF22936">
    <property type="entry name" value="Pol_BBD"/>
    <property type="match status" value="1"/>
</dbReference>
<dbReference type="InterPro" id="IPR008963">
    <property type="entry name" value="Purple_acid_Pase-like_N"/>
</dbReference>
<keyword evidence="2" id="KW-0064">Aspartyl protease</keyword>
<keyword evidence="1" id="KW-0732">Signal</keyword>
<dbReference type="Pfam" id="PF14223">
    <property type="entry name" value="Retrotran_gag_2"/>
    <property type="match status" value="1"/>
</dbReference>
<dbReference type="GO" id="GO:0003993">
    <property type="term" value="F:acid phosphatase activity"/>
    <property type="evidence" value="ECO:0007669"/>
    <property type="project" value="InterPro"/>
</dbReference>
<feature type="domain" description="Retroviral polymerase SH3-like" evidence="7">
    <location>
        <begin position="719"/>
        <end position="777"/>
    </location>
</feature>
<evidence type="ECO:0000259" key="4">
    <source>
        <dbReference type="Pfam" id="PF07727"/>
    </source>
</evidence>
<dbReference type="Pfam" id="PF16656">
    <property type="entry name" value="Pur_ac_phosph_N"/>
    <property type="match status" value="1"/>
</dbReference>
<feature type="region of interest" description="Disordered" evidence="3">
    <location>
        <begin position="457"/>
        <end position="486"/>
    </location>
</feature>
<dbReference type="GO" id="GO:0003676">
    <property type="term" value="F:nucleic acid binding"/>
    <property type="evidence" value="ECO:0007669"/>
    <property type="project" value="InterPro"/>
</dbReference>
<dbReference type="Pfam" id="PF25597">
    <property type="entry name" value="SH3_retrovirus"/>
    <property type="match status" value="1"/>
</dbReference>
<dbReference type="GO" id="GO:0004190">
    <property type="term" value="F:aspartic-type endopeptidase activity"/>
    <property type="evidence" value="ECO:0007669"/>
    <property type="project" value="UniProtKB-KW"/>
</dbReference>
<sequence>MSTSFWHDQWLGDSCLRLSYLRLFALENNKVCTVAAKISAPFVSSLHRDVRGGEESVQLSRISDLLDTVVLSNMGDCSINNRSFVRKDEKAIDMPLDSDVFVAPAGYNAPQQVHITQGDHVGKAMIVSWVTMDEPGSNTVYYWSQNSNKKMKAKGMLTTYSFYNYTSGFIHHCNVTHLKYHPTEAIGFQLAWLEEQHGRHILLGLPVNDFKKTIVSRFLIDKVANGGINVDSCVCPICSTGEDEINHILFWCDLAQQVLRRICRWWELDPSDWNMFQEMTGAKFDIEKFDGTGDFGLWRIKMHALLIQHRCEAALEVLREVTGETTATEVWLKLETLYMTKSLANKLYLKKKLYAFYMLAGRKIYEHIDEFNKIVLDLANIEVKIEDEDLALLLPTSLPASYEHFVDTLRYGQEALTLEDVMATLNSKKIKERSKAKGDDGGRIKYYIRQTEDHLKRNCPKNNRKKSIGYVKKDEQPSSSGSTYDDPEVMMVMSAQAQALLDWIMDSGCSYHMTPRLDIFFDFLECDGGSVQLCDNMECKIRGIGKVRVQLKDVSSFVLHNVRFIHELKRNLISLRTFEKEGHAVKLQSGKVKVINDSRVILSGIRKDSCVYSLDGHAMACELNASVEEKDSHLWGPSQVESLGGKRYFLSIIDDYSRRLVENQTERTVKKLRPDNGLKFCNREFEQLCIESGIARHLTVVETPQKNGGSRTIFGRVAYPHDKQGKLKPRAIKCFLLWSPEGVKGYRLYRLDDESPKIVTSRNVVFNESVMYKDTLKDSDASDKSIEELQVEVELQRLNNHALAEDQTDQEDVDDEDAGDQATDQPSDLTDYQLVRDREPRTRTKPLRFRDESNMATCAFVAVEEEDTHEPLTYQEAVACEIEGVQKPRYKARLMARGFTQRAGINYNELFSSVVRHTSIRVILALIACKDYKLEQLDVNTAFLHENLKEVIDMRQPPGYEQGNKVCLLKKSFYGLKQSPRQWYKRFDEYMLNNGFKRSSYENCVYYRSYAQGEYIYLLLYVDDMLIACKSKVKIGSTKSLLKKEYDMKELGEAKKIFGIEIVKEKSHKILRVSQSGEWHLKVSLKDCPVGNCDVERMSKVSYANAVGSLMYLMVCTRPDIAYATTLRIRIKAEYMALTEDVNEAIWLRGLLKDVELNTVVVNCDNQGAIHLLRNHVFHERTKHINVRYHFIREVLEVKTVKVLKVGTEHNAAGALTKMILGLKLQHCLELLNVGVG</sequence>
<dbReference type="Pfam" id="PF07727">
    <property type="entry name" value="RVT_2"/>
    <property type="match status" value="1"/>
</dbReference>
<dbReference type="SUPFAM" id="SSF56672">
    <property type="entry name" value="DNA/RNA polymerases"/>
    <property type="match status" value="1"/>
</dbReference>
<comment type="caution">
    <text evidence="8">The sequence shown here is derived from an EMBL/GenBank/DDBJ whole genome shotgun (WGS) entry which is preliminary data.</text>
</comment>
<evidence type="ECO:0000256" key="3">
    <source>
        <dbReference type="SAM" id="MobiDB-lite"/>
    </source>
</evidence>
<dbReference type="SUPFAM" id="SSF53098">
    <property type="entry name" value="Ribonuclease H-like"/>
    <property type="match status" value="1"/>
</dbReference>
<dbReference type="PANTHER" id="PTHR22953:SF86">
    <property type="entry name" value="PURPLE ACID PHOSPHATASE 10"/>
    <property type="match status" value="1"/>
</dbReference>
<evidence type="ECO:0000259" key="5">
    <source>
        <dbReference type="Pfam" id="PF16656"/>
    </source>
</evidence>
<evidence type="ECO:0000259" key="6">
    <source>
        <dbReference type="Pfam" id="PF22936"/>
    </source>
</evidence>
<feature type="domain" description="Purple acid phosphatase N-terminal" evidence="5">
    <location>
        <begin position="110"/>
        <end position="180"/>
    </location>
</feature>
<dbReference type="SUPFAM" id="SSF49363">
    <property type="entry name" value="Purple acid phosphatase, N-terminal domain"/>
    <property type="match status" value="1"/>
</dbReference>
<dbReference type="InterPro" id="IPR013103">
    <property type="entry name" value="RVT_2"/>
</dbReference>